<proteinExistence type="predicted"/>
<dbReference type="Gene3D" id="3.50.30.50">
    <property type="entry name" value="Putative cyclase"/>
    <property type="match status" value="1"/>
</dbReference>
<protein>
    <submittedName>
        <fullName evidence="1">Cyclase family protein</fullName>
    </submittedName>
</protein>
<name>A0A9X2I3Q2_9FLAO</name>
<dbReference type="Pfam" id="PF04199">
    <property type="entry name" value="Cyclase"/>
    <property type="match status" value="1"/>
</dbReference>
<keyword evidence="2" id="KW-1185">Reference proteome</keyword>
<organism evidence="1 2">
    <name type="scientific">Christiangramia oceanisediminis</name>
    <dbReference type="NCBI Taxonomy" id="2920386"/>
    <lineage>
        <taxon>Bacteria</taxon>
        <taxon>Pseudomonadati</taxon>
        <taxon>Bacteroidota</taxon>
        <taxon>Flavobacteriia</taxon>
        <taxon>Flavobacteriales</taxon>
        <taxon>Flavobacteriaceae</taxon>
        <taxon>Christiangramia</taxon>
    </lineage>
</organism>
<dbReference type="GO" id="GO:0019441">
    <property type="term" value="P:L-tryptophan catabolic process to kynurenine"/>
    <property type="evidence" value="ECO:0007669"/>
    <property type="project" value="InterPro"/>
</dbReference>
<dbReference type="GO" id="GO:0004061">
    <property type="term" value="F:arylformamidase activity"/>
    <property type="evidence" value="ECO:0007669"/>
    <property type="project" value="InterPro"/>
</dbReference>
<dbReference type="InterPro" id="IPR007325">
    <property type="entry name" value="KFase/CYL"/>
</dbReference>
<evidence type="ECO:0000313" key="1">
    <source>
        <dbReference type="EMBL" id="MCP9198782.1"/>
    </source>
</evidence>
<dbReference type="InterPro" id="IPR037175">
    <property type="entry name" value="KFase_sf"/>
</dbReference>
<dbReference type="RefSeq" id="WP_241550784.1">
    <property type="nucleotide sequence ID" value="NZ_JANCNS010000001.1"/>
</dbReference>
<evidence type="ECO:0000313" key="2">
    <source>
        <dbReference type="Proteomes" id="UP001155280"/>
    </source>
</evidence>
<dbReference type="SUPFAM" id="SSF102198">
    <property type="entry name" value="Putative cyclase"/>
    <property type="match status" value="1"/>
</dbReference>
<accession>A0A9X2I3Q2</accession>
<reference evidence="1" key="1">
    <citation type="submission" date="2022-07" db="EMBL/GenBank/DDBJ databases">
        <title>Gramela sediminis sp. nov., isolated from deep-sea sediment of the Indian Ocean.</title>
        <authorList>
            <person name="Shi H."/>
        </authorList>
    </citation>
    <scope>NUCLEOTIDE SEQUENCE</scope>
    <source>
        <strain evidence="1">GC03-9</strain>
    </source>
</reference>
<dbReference type="EMBL" id="JANCNS010000001">
    <property type="protein sequence ID" value="MCP9198782.1"/>
    <property type="molecule type" value="Genomic_DNA"/>
</dbReference>
<sequence length="250" mass="28639">MLATISHNGQSYQIDFSKPMDISISLRGDHKNPVAWYLKHPEIKPVKDGDFIGKVSEGASVNFNNIWFNPHAHATHTECVGHISEEFHSIQQHLKSFFFKAKLISIEPEKKGQDQVITRQLLEKKSGNLDCDALVIRTLPNYIGKISRQHSHTNWPYLEEAAAIFLREKGIKHLLIDQPSVEKEKDDGKLLAHKAFWNYPKNTRFDATITELIYVPNKFQDGDYFLNLQPASFENDAAPCKPVLYKILDQ</sequence>
<dbReference type="Proteomes" id="UP001155280">
    <property type="component" value="Unassembled WGS sequence"/>
</dbReference>
<comment type="caution">
    <text evidence="1">The sequence shown here is derived from an EMBL/GenBank/DDBJ whole genome shotgun (WGS) entry which is preliminary data.</text>
</comment>
<gene>
    <name evidence="1" type="ORF">MKO06_02610</name>
</gene>
<dbReference type="AlphaFoldDB" id="A0A9X2I3Q2"/>